<organism evidence="2 3">
    <name type="scientific">Xanthomonas campestris pv. papavericola</name>
    <dbReference type="NCBI Taxonomy" id="487881"/>
    <lineage>
        <taxon>Bacteria</taxon>
        <taxon>Pseudomonadati</taxon>
        <taxon>Pseudomonadota</taxon>
        <taxon>Gammaproteobacteria</taxon>
        <taxon>Lysobacterales</taxon>
        <taxon>Lysobacteraceae</taxon>
        <taxon>Xanthomonas</taxon>
    </lineage>
</organism>
<evidence type="ECO:0000313" key="2">
    <source>
        <dbReference type="EMBL" id="MEC3888802.1"/>
    </source>
</evidence>
<gene>
    <name evidence="2" type="ORF">LLE72_013880</name>
</gene>
<name>A0AAJ2X495_XANCA</name>
<accession>A0AAJ2X495</accession>
<dbReference type="EMBL" id="JAJFNJ020000003">
    <property type="protein sequence ID" value="MEC3888802.1"/>
    <property type="molecule type" value="Genomic_DNA"/>
</dbReference>
<dbReference type="PROSITE" id="PS51257">
    <property type="entry name" value="PROKAR_LIPOPROTEIN"/>
    <property type="match status" value="1"/>
</dbReference>
<dbReference type="Proteomes" id="UP001297361">
    <property type="component" value="Unassembled WGS sequence"/>
</dbReference>
<proteinExistence type="predicted"/>
<reference evidence="2" key="2">
    <citation type="submission" date="2024-01" db="EMBL/GenBank/DDBJ databases">
        <title>Long-read genome sequencing of X. campestris pv. papavericola.</title>
        <authorList>
            <person name="Hussain R.M.F."/>
            <person name="Greer S."/>
            <person name="Harrison J."/>
            <person name="Grant M."/>
            <person name="Vicente J."/>
            <person name="Studholme D.J."/>
        </authorList>
    </citation>
    <scope>NUCLEOTIDE SEQUENCE</scope>
    <source>
        <strain evidence="2">NCPPB 2970</strain>
    </source>
</reference>
<comment type="caution">
    <text evidence="2">The sequence shown here is derived from an EMBL/GenBank/DDBJ whole genome shotgun (WGS) entry which is preliminary data.</text>
</comment>
<dbReference type="AlphaFoldDB" id="A0AAJ2X495"/>
<reference evidence="2" key="1">
    <citation type="submission" date="2021-10" db="EMBL/GenBank/DDBJ databases">
        <authorList>
            <person name="Hussein R."/>
            <person name="Harrison J."/>
            <person name="Studholme D.J."/>
            <person name="Vicente J."/>
            <person name="Grant M."/>
        </authorList>
    </citation>
    <scope>NUCLEOTIDE SEQUENCE</scope>
    <source>
        <strain evidence="2">NCPPB 2970</strain>
    </source>
</reference>
<feature type="region of interest" description="Disordered" evidence="1">
    <location>
        <begin position="182"/>
        <end position="204"/>
    </location>
</feature>
<evidence type="ECO:0000313" key="3">
    <source>
        <dbReference type="Proteomes" id="UP001297361"/>
    </source>
</evidence>
<evidence type="ECO:0000256" key="1">
    <source>
        <dbReference type="SAM" id="MobiDB-lite"/>
    </source>
</evidence>
<dbReference type="RefSeq" id="WP_228423661.1">
    <property type="nucleotide sequence ID" value="NZ_JAJFNJ020000003.1"/>
</dbReference>
<sequence>MRPNLQDMRSRMRGLWSSIVTATMLAACGASKAPQSERQDLFLSQPFRVDATDEHVRFEFEATPDNVNLTQPYIVGLTLSRKGSIDPVTMLNKSESPVRYALKVEACKWVGDRCLEIKTEDAFQEYMREEPSRKKFFDWRKGKDEVKYIDIGAHTSNSSDWVVCSLPLESYGRYRIDISTQPSNPTLKDPTAQVSVQKRWTSSK</sequence>
<protein>
    <submittedName>
        <fullName evidence="2">Uncharacterized protein</fullName>
    </submittedName>
</protein>